<comment type="caution">
    <text evidence="2">The sequence shown here is derived from an EMBL/GenBank/DDBJ whole genome shotgun (WGS) entry which is preliminary data.</text>
</comment>
<keyword evidence="1" id="KW-0812">Transmembrane</keyword>
<evidence type="ECO:0000313" key="3">
    <source>
        <dbReference type="Proteomes" id="UP000789570"/>
    </source>
</evidence>
<evidence type="ECO:0000313" key="2">
    <source>
        <dbReference type="EMBL" id="CAG8743419.1"/>
    </source>
</evidence>
<sequence>MNDIDLTSYDSTTFHQLVVFDEYNEFRSAVDILNNLCDNSLSYHDILRSKRSADHIFAFYLTVQLSTLIFDCYSYNTIANWIKKRRKLDSDNFEHRLINLSSDLATSKLK</sequence>
<accession>A0A9N9IPK0</accession>
<keyword evidence="1" id="KW-1133">Transmembrane helix</keyword>
<dbReference type="AlphaFoldDB" id="A0A9N9IPK0"/>
<evidence type="ECO:0000256" key="1">
    <source>
        <dbReference type="SAM" id="Phobius"/>
    </source>
</evidence>
<name>A0A9N9IPK0_9GLOM</name>
<protein>
    <submittedName>
        <fullName evidence="2">11962_t:CDS:1</fullName>
    </submittedName>
</protein>
<dbReference type="EMBL" id="CAJVPQ010015687">
    <property type="protein sequence ID" value="CAG8743419.1"/>
    <property type="molecule type" value="Genomic_DNA"/>
</dbReference>
<keyword evidence="3" id="KW-1185">Reference proteome</keyword>
<organism evidence="2 3">
    <name type="scientific">Funneliformis caledonium</name>
    <dbReference type="NCBI Taxonomy" id="1117310"/>
    <lineage>
        <taxon>Eukaryota</taxon>
        <taxon>Fungi</taxon>
        <taxon>Fungi incertae sedis</taxon>
        <taxon>Mucoromycota</taxon>
        <taxon>Glomeromycotina</taxon>
        <taxon>Glomeromycetes</taxon>
        <taxon>Glomerales</taxon>
        <taxon>Glomeraceae</taxon>
        <taxon>Funneliformis</taxon>
    </lineage>
</organism>
<keyword evidence="1" id="KW-0472">Membrane</keyword>
<reference evidence="2" key="1">
    <citation type="submission" date="2021-06" db="EMBL/GenBank/DDBJ databases">
        <authorList>
            <person name="Kallberg Y."/>
            <person name="Tangrot J."/>
            <person name="Rosling A."/>
        </authorList>
    </citation>
    <scope>NUCLEOTIDE SEQUENCE</scope>
    <source>
        <strain evidence="2">UK204</strain>
    </source>
</reference>
<dbReference type="Proteomes" id="UP000789570">
    <property type="component" value="Unassembled WGS sequence"/>
</dbReference>
<proteinExistence type="predicted"/>
<feature type="non-terminal residue" evidence="2">
    <location>
        <position position="1"/>
    </location>
</feature>
<feature type="transmembrane region" description="Helical" evidence="1">
    <location>
        <begin position="57"/>
        <end position="78"/>
    </location>
</feature>
<gene>
    <name evidence="2" type="ORF">FCALED_LOCUS15786</name>
</gene>